<name>A0A0N0X0R3_PSEAV</name>
<evidence type="ECO:0000313" key="6">
    <source>
        <dbReference type="Proteomes" id="UP000037943"/>
    </source>
</evidence>
<dbReference type="Pfam" id="PF02311">
    <property type="entry name" value="AraC_binding"/>
    <property type="match status" value="1"/>
</dbReference>
<dbReference type="GeneID" id="69857249"/>
<dbReference type="SUPFAM" id="SSF51182">
    <property type="entry name" value="RmlC-like cupins"/>
    <property type="match status" value="1"/>
</dbReference>
<dbReference type="Proteomes" id="UP000037943">
    <property type="component" value="Unassembled WGS sequence"/>
</dbReference>
<keyword evidence="6" id="KW-1185">Reference proteome</keyword>
<evidence type="ECO:0000313" key="4">
    <source>
        <dbReference type="EMBL" id="KPX72981.1"/>
    </source>
</evidence>
<dbReference type="AlphaFoldDB" id="A0A0N0X0R3"/>
<evidence type="ECO:0000313" key="8">
    <source>
        <dbReference type="Proteomes" id="UP000271817"/>
    </source>
</evidence>
<gene>
    <name evidence="3" type="ORF">AC499_6237</name>
    <name evidence="4" type="ORF">ALO35_01503</name>
    <name evidence="5" type="ORF">ALP33_00559</name>
</gene>
<dbReference type="EMBL" id="RBTW01000018">
    <property type="protein sequence ID" value="RMU23197.1"/>
    <property type="molecule type" value="Genomic_DNA"/>
</dbReference>
<evidence type="ECO:0000259" key="2">
    <source>
        <dbReference type="Pfam" id="PF02311"/>
    </source>
</evidence>
<dbReference type="GO" id="GO:0003677">
    <property type="term" value="F:DNA binding"/>
    <property type="evidence" value="ECO:0007669"/>
    <property type="project" value="UniProtKB-KW"/>
</dbReference>
<evidence type="ECO:0000256" key="1">
    <source>
        <dbReference type="ARBA" id="ARBA00023125"/>
    </source>
</evidence>
<evidence type="ECO:0000313" key="5">
    <source>
        <dbReference type="EMBL" id="RMU23197.1"/>
    </source>
</evidence>
<protein>
    <recommendedName>
        <fullName evidence="2">AraC-type arabinose-binding/dimerisation domain-containing protein</fullName>
    </recommendedName>
</protein>
<dbReference type="GO" id="GO:0006355">
    <property type="term" value="P:regulation of DNA-templated transcription"/>
    <property type="evidence" value="ECO:0007669"/>
    <property type="project" value="InterPro"/>
</dbReference>
<dbReference type="EMBL" id="LJQP01000137">
    <property type="protein sequence ID" value="KPX72981.1"/>
    <property type="molecule type" value="Genomic_DNA"/>
</dbReference>
<proteinExistence type="predicted"/>
<dbReference type="Proteomes" id="UP000050265">
    <property type="component" value="Unassembled WGS sequence"/>
</dbReference>
<dbReference type="InterPro" id="IPR003313">
    <property type="entry name" value="AraC-bd"/>
</dbReference>
<reference evidence="3 6" key="1">
    <citation type="submission" date="2015-07" db="EMBL/GenBank/DDBJ databases">
        <authorList>
            <person name="O'Brien H.E."/>
            <person name="Thakur S."/>
            <person name="Gong Y."/>
            <person name="Wang P.W."/>
            <person name="Guttman D.S."/>
        </authorList>
    </citation>
    <scope>NUCLEOTIDE SEQUENCE [LARGE SCALE GENOMIC DNA]</scope>
    <source>
        <strain evidence="3 6">107</strain>
    </source>
</reference>
<dbReference type="Proteomes" id="UP000271817">
    <property type="component" value="Unassembled WGS sequence"/>
</dbReference>
<dbReference type="InterPro" id="IPR014710">
    <property type="entry name" value="RmlC-like_jellyroll"/>
</dbReference>
<comment type="caution">
    <text evidence="4">The sequence shown here is derived from an EMBL/GenBank/DDBJ whole genome shotgun (WGS) entry which is preliminary data.</text>
</comment>
<evidence type="ECO:0000313" key="7">
    <source>
        <dbReference type="Proteomes" id="UP000050265"/>
    </source>
</evidence>
<dbReference type="Gene3D" id="2.60.120.10">
    <property type="entry name" value="Jelly Rolls"/>
    <property type="match status" value="1"/>
</dbReference>
<dbReference type="EMBL" id="LGLK01000065">
    <property type="protein sequence ID" value="KPC15290.1"/>
    <property type="molecule type" value="Genomic_DNA"/>
</dbReference>
<dbReference type="RefSeq" id="WP_005744863.1">
    <property type="nucleotide sequence ID" value="NZ_CP020351.1"/>
</dbReference>
<reference evidence="4 7" key="2">
    <citation type="submission" date="2015-09" db="EMBL/GenBank/DDBJ databases">
        <title>Genome announcement of multiple Pseudomonas syringae strains.</title>
        <authorList>
            <person name="Thakur S."/>
            <person name="Wang P.W."/>
            <person name="Gong Y."/>
            <person name="Weir B.S."/>
            <person name="Guttman D.S."/>
        </authorList>
    </citation>
    <scope>NUCLEOTIDE SEQUENCE [LARGE SCALE GENOMIC DNA]</scope>
    <source>
        <strain evidence="4 7">ICMP3507</strain>
    </source>
</reference>
<sequence>MEVISRNDIETLNSVVVDGALHDLGVVKIFSQHPALAEFIPSNSELAISWVRLEKDQELSVHQHPEASLILICDGSGETLGATERAIEAGDMVLVPPHALHGFKGTQNGFWALSIQFNGKALYEDTSRPSVVFKSQESDTAKPADVLLRDNQAYLDSFKNSRLLSLINSPSIDQPQVREKLLDCLQTWSDMFQDLLHIRVAMTLDQAHKKIALEHLIEELGHNNNLRLQRNTNPSPVSDAAFHSTMEWFRHQMLYKSDMVKTLLMHVVLEGSGEIFHSEAARVFAGMPHFQEHGEDDGHHVSMGIALLNDASPREVEDLRVALSEGWEMITLLCDRFADIACQDSLGRETVTDLQSVPVYN</sequence>
<reference evidence="3 6" key="3">
    <citation type="submission" date="2015-10" db="EMBL/GenBank/DDBJ databases">
        <title>Comparative genomics and high-throughput reverse genetic screens identify a new phytobacterial MAMP and an Arabidopsis receptor required for immune elicitation.</title>
        <authorList>
            <person name="Mott G.A."/>
            <person name="Thakur S."/>
            <person name="Wang P.W."/>
            <person name="Desveaux D."/>
            <person name="Guttman D.S."/>
        </authorList>
    </citation>
    <scope>NUCLEOTIDE SEQUENCE [LARGE SCALE GENOMIC DNA]</scope>
    <source>
        <strain evidence="3 6">107</strain>
    </source>
</reference>
<keyword evidence="1" id="KW-0238">DNA-binding</keyword>
<dbReference type="PATRIC" id="fig|53707.5.peg.5186"/>
<accession>A0A0N0X0R3</accession>
<feature type="domain" description="AraC-type arabinose-binding/dimerisation" evidence="2">
    <location>
        <begin position="58"/>
        <end position="129"/>
    </location>
</feature>
<dbReference type="InterPro" id="IPR011051">
    <property type="entry name" value="RmlC_Cupin_sf"/>
</dbReference>
<organism evidence="4 7">
    <name type="scientific">Pseudomonas amygdali pv. lachrymans</name>
    <name type="common">Pseudomonas syringae pv. lachrymans</name>
    <dbReference type="NCBI Taxonomy" id="53707"/>
    <lineage>
        <taxon>Bacteria</taxon>
        <taxon>Pseudomonadati</taxon>
        <taxon>Pseudomonadota</taxon>
        <taxon>Gammaproteobacteria</taxon>
        <taxon>Pseudomonadales</taxon>
        <taxon>Pseudomonadaceae</taxon>
        <taxon>Pseudomonas</taxon>
        <taxon>Pseudomonas amygdali</taxon>
    </lineage>
</organism>
<reference evidence="5 8" key="4">
    <citation type="submission" date="2018-08" db="EMBL/GenBank/DDBJ databases">
        <title>Recombination of ecologically and evolutionarily significant loci maintains genetic cohesion in the Pseudomonas syringae species complex.</title>
        <authorList>
            <person name="Dillon M."/>
            <person name="Thakur S."/>
            <person name="Almeida R.N.D."/>
            <person name="Weir B.S."/>
            <person name="Guttman D.S."/>
        </authorList>
    </citation>
    <scope>NUCLEOTIDE SEQUENCE [LARGE SCALE GENOMIC DNA]</scope>
    <source>
        <strain evidence="5 8">ICMP 3402</strain>
    </source>
</reference>
<evidence type="ECO:0000313" key="3">
    <source>
        <dbReference type="EMBL" id="KPC15290.1"/>
    </source>
</evidence>